<evidence type="ECO:0000256" key="1">
    <source>
        <dbReference type="SAM" id="MobiDB-lite"/>
    </source>
</evidence>
<sequence>MTDPGTPGLPGPVPGTPGLGLPGPGTPDGGAPSLGRSLRADAGDLVVDDRTGRLTTVEGLDALAQALVLTVETQLGSDRLNTGFGFDRLAVGRYALGVHARKEYLKMELVRCLSADRRVTDVREVFFQDDPRFFELRPGLDDAARERIAEAARTGRTYTVFALVDTVAGDTLTLQSGGRLE</sequence>
<organism evidence="2 3">
    <name type="scientific">Streptomyces lydicus</name>
    <dbReference type="NCBI Taxonomy" id="47763"/>
    <lineage>
        <taxon>Bacteria</taxon>
        <taxon>Bacillati</taxon>
        <taxon>Actinomycetota</taxon>
        <taxon>Actinomycetes</taxon>
        <taxon>Kitasatosporales</taxon>
        <taxon>Streptomycetaceae</taxon>
        <taxon>Streptomyces</taxon>
    </lineage>
</organism>
<protein>
    <recommendedName>
        <fullName evidence="4">DUF2634 domain-containing protein</fullName>
    </recommendedName>
</protein>
<feature type="region of interest" description="Disordered" evidence="1">
    <location>
        <begin position="1"/>
        <end position="36"/>
    </location>
</feature>
<dbReference type="Proteomes" id="UP000094094">
    <property type="component" value="Chromosome"/>
</dbReference>
<proteinExistence type="predicted"/>
<dbReference type="AlphaFoldDB" id="A0A1D7VPH0"/>
<evidence type="ECO:0000313" key="3">
    <source>
        <dbReference type="Proteomes" id="UP000094094"/>
    </source>
</evidence>
<dbReference type="RefSeq" id="WP_069570726.1">
    <property type="nucleotide sequence ID" value="NZ_CP017157.1"/>
</dbReference>
<keyword evidence="3" id="KW-1185">Reference proteome</keyword>
<dbReference type="KEGG" id="slc:SL103_22315"/>
<gene>
    <name evidence="2" type="ORF">SL103_22315</name>
</gene>
<dbReference type="EMBL" id="CP017157">
    <property type="protein sequence ID" value="AOP48604.1"/>
    <property type="molecule type" value="Genomic_DNA"/>
</dbReference>
<evidence type="ECO:0008006" key="4">
    <source>
        <dbReference type="Google" id="ProtNLM"/>
    </source>
</evidence>
<feature type="compositionally biased region" description="Gly residues" evidence="1">
    <location>
        <begin position="17"/>
        <end position="28"/>
    </location>
</feature>
<accession>A0A1D7VPH0</accession>
<reference evidence="2 3" key="1">
    <citation type="submission" date="2016-09" db="EMBL/GenBank/DDBJ databases">
        <title>Complete genome sequencing of Streptomyces lydicus 103 and metabolic pathways analysis of antibiotic biosynthesis.</title>
        <authorList>
            <person name="Jia N."/>
            <person name="Ding M.-Z."/>
            <person name="Gao F."/>
            <person name="Yuan Y.-J."/>
        </authorList>
    </citation>
    <scope>NUCLEOTIDE SEQUENCE [LARGE SCALE GENOMIC DNA]</scope>
    <source>
        <strain evidence="2 3">103</strain>
    </source>
</reference>
<evidence type="ECO:0000313" key="2">
    <source>
        <dbReference type="EMBL" id="AOP48604.1"/>
    </source>
</evidence>
<name>A0A1D7VPH0_9ACTN</name>